<keyword evidence="2" id="KW-1133">Transmembrane helix</keyword>
<feature type="transmembrane region" description="Helical" evidence="2">
    <location>
        <begin position="281"/>
        <end position="303"/>
    </location>
</feature>
<feature type="compositionally biased region" description="Low complexity" evidence="1">
    <location>
        <begin position="1"/>
        <end position="19"/>
    </location>
</feature>
<name>A0ABU2LJW4_9ACTN</name>
<dbReference type="NCBIfam" id="NF037982">
    <property type="entry name" value="Nramp_1"/>
    <property type="match status" value="1"/>
</dbReference>
<feature type="region of interest" description="Disordered" evidence="1">
    <location>
        <begin position="1"/>
        <end position="23"/>
    </location>
</feature>
<feature type="transmembrane region" description="Helical" evidence="2">
    <location>
        <begin position="57"/>
        <end position="75"/>
    </location>
</feature>
<feature type="transmembrane region" description="Helical" evidence="2">
    <location>
        <begin position="28"/>
        <end position="51"/>
    </location>
</feature>
<protein>
    <submittedName>
        <fullName evidence="3">Nramp family divalent metal transporter</fullName>
    </submittedName>
</protein>
<evidence type="ECO:0000256" key="1">
    <source>
        <dbReference type="SAM" id="MobiDB-lite"/>
    </source>
</evidence>
<organism evidence="3 4">
    <name type="scientific">Streptomyces millisiae</name>
    <dbReference type="NCBI Taxonomy" id="3075542"/>
    <lineage>
        <taxon>Bacteria</taxon>
        <taxon>Bacillati</taxon>
        <taxon>Actinomycetota</taxon>
        <taxon>Actinomycetes</taxon>
        <taxon>Kitasatosporales</taxon>
        <taxon>Streptomycetaceae</taxon>
        <taxon>Streptomyces</taxon>
    </lineage>
</organism>
<gene>
    <name evidence="3" type="ORF">RNC47_05485</name>
</gene>
<dbReference type="Proteomes" id="UP001183420">
    <property type="component" value="Unassembled WGS sequence"/>
</dbReference>
<feature type="transmembrane region" description="Helical" evidence="2">
    <location>
        <begin position="447"/>
        <end position="467"/>
    </location>
</feature>
<keyword evidence="4" id="KW-1185">Reference proteome</keyword>
<comment type="caution">
    <text evidence="3">The sequence shown here is derived from an EMBL/GenBank/DDBJ whole genome shotgun (WGS) entry which is preliminary data.</text>
</comment>
<dbReference type="EMBL" id="JAVREM010000003">
    <property type="protein sequence ID" value="MDT0317795.1"/>
    <property type="molecule type" value="Genomic_DNA"/>
</dbReference>
<evidence type="ECO:0000256" key="2">
    <source>
        <dbReference type="SAM" id="Phobius"/>
    </source>
</evidence>
<feature type="transmembrane region" description="Helical" evidence="2">
    <location>
        <begin position="381"/>
        <end position="401"/>
    </location>
</feature>
<evidence type="ECO:0000313" key="3">
    <source>
        <dbReference type="EMBL" id="MDT0317795.1"/>
    </source>
</evidence>
<feature type="transmembrane region" description="Helical" evidence="2">
    <location>
        <begin position="336"/>
        <end position="361"/>
    </location>
</feature>
<evidence type="ECO:0000313" key="4">
    <source>
        <dbReference type="Proteomes" id="UP001183420"/>
    </source>
</evidence>
<feature type="transmembrane region" description="Helical" evidence="2">
    <location>
        <begin position="206"/>
        <end position="226"/>
    </location>
</feature>
<keyword evidence="2" id="KW-0812">Transmembrane</keyword>
<feature type="transmembrane region" description="Helical" evidence="2">
    <location>
        <begin position="95"/>
        <end position="113"/>
    </location>
</feature>
<feature type="transmembrane region" description="Helical" evidence="2">
    <location>
        <begin position="167"/>
        <end position="186"/>
    </location>
</feature>
<reference evidence="4" key="1">
    <citation type="submission" date="2023-07" db="EMBL/GenBank/DDBJ databases">
        <title>30 novel species of actinomycetes from the DSMZ collection.</title>
        <authorList>
            <person name="Nouioui I."/>
        </authorList>
    </citation>
    <scope>NUCLEOTIDE SEQUENCE [LARGE SCALE GENOMIC DNA]</scope>
    <source>
        <strain evidence="4">DSM 44918</strain>
    </source>
</reference>
<keyword evidence="2" id="KW-0472">Membrane</keyword>
<dbReference type="RefSeq" id="WP_311595977.1">
    <property type="nucleotide sequence ID" value="NZ_JAVREM010000003.1"/>
</dbReference>
<accession>A0ABU2LJW4</accession>
<feature type="transmembrane region" description="Helical" evidence="2">
    <location>
        <begin position="133"/>
        <end position="155"/>
    </location>
</feature>
<proteinExistence type="predicted"/>
<sequence length="471" mass="50774">MTTAEEPAPTHAPPRSLDLPEPPPLRRLVGPGIVAVGIGMAAGEIILWPHLITTGGLGLLWLALATLVIQTGINLEIERYTLATGQTVVAGFSRWWTGWGVLICLAAAFQYMWPGWATSGSTVLTYAVGGGDAVWITVAALVVMGALLTVSPVIYRTLEKVELVKVGATLFFLAVIVVAVISWRTWGQAAEETVTGVGRIPEGVTFTMLLGGLGAAGAGGVHNLVLSNWIRDKGYGMGAHVPRLVSPITGQTEAAGADRYAFPQDEANLARWRVWWRRANVEHIVSFGVVCLLSISLMSMLAYQTLSGRDGVTSDPSFLRTQAEVLGTETGRWLEILFYSVAVVSLWAASIGLLDIMGRVVSDFVRRTYLARSTFWTEGRLYVTAVWTEIVLGSAILLSGVDQPMSLLLISTCTASVVTLLYSALLIRLNRRDLPPAVRLRGGRLGFMVLAVGFYGFFATAMVVTQLRDNL</sequence>
<feature type="transmembrane region" description="Helical" evidence="2">
    <location>
        <begin position="407"/>
        <end position="427"/>
    </location>
</feature>